<evidence type="ECO:0000256" key="2">
    <source>
        <dbReference type="ARBA" id="ARBA00011083"/>
    </source>
</evidence>
<feature type="chain" id="PRO_5002623230" description="folate gamma-glutamyl hydrolase" evidence="9">
    <location>
        <begin position="19"/>
        <end position="312"/>
    </location>
</feature>
<dbReference type="InterPro" id="IPR029062">
    <property type="entry name" value="Class_I_gatase-like"/>
</dbReference>
<organism evidence="10 11">
    <name type="scientific">Paramecium tetraurelia</name>
    <dbReference type="NCBI Taxonomy" id="5888"/>
    <lineage>
        <taxon>Eukaryota</taxon>
        <taxon>Sar</taxon>
        <taxon>Alveolata</taxon>
        <taxon>Ciliophora</taxon>
        <taxon>Intramacronucleata</taxon>
        <taxon>Oligohymenophorea</taxon>
        <taxon>Peniculida</taxon>
        <taxon>Parameciidae</taxon>
        <taxon>Paramecium</taxon>
    </lineage>
</organism>
<feature type="active site" description="Nucleophile" evidence="7 8">
    <location>
        <position position="127"/>
    </location>
</feature>
<keyword evidence="6 8" id="KW-0378">Hydrolase</keyword>
<dbReference type="OMA" id="AKDWHPL"/>
<dbReference type="SUPFAM" id="SSF52317">
    <property type="entry name" value="Class I glutamine amidotransferase-like"/>
    <property type="match status" value="1"/>
</dbReference>
<dbReference type="InterPro" id="IPR015527">
    <property type="entry name" value="Pept_C26_g-glut_hydrolase"/>
</dbReference>
<dbReference type="FunFam" id="3.40.50.880:FF:000054">
    <property type="entry name" value="Folate gamma-glutamyl hydrolase"/>
    <property type="match status" value="1"/>
</dbReference>
<dbReference type="GO" id="GO:0005576">
    <property type="term" value="C:extracellular region"/>
    <property type="evidence" value="ECO:0007669"/>
    <property type="project" value="UniProtKB-SubCell"/>
</dbReference>
<comment type="catalytic activity">
    <reaction evidence="8">
        <text>(6S)-5,6,7,8-tetrahydrofolyl-(gamma-L-Glu)(n) + (n-1) H2O = (6S)-5,6,7,8-tetrahydrofolate + (n-1) L-glutamate</text>
        <dbReference type="Rhea" id="RHEA:56784"/>
        <dbReference type="Rhea" id="RHEA-COMP:14738"/>
        <dbReference type="ChEBI" id="CHEBI:15377"/>
        <dbReference type="ChEBI" id="CHEBI:29985"/>
        <dbReference type="ChEBI" id="CHEBI:57453"/>
        <dbReference type="ChEBI" id="CHEBI:141005"/>
        <dbReference type="EC" id="3.4.19.9"/>
    </reaction>
</comment>
<evidence type="ECO:0000256" key="7">
    <source>
        <dbReference type="PIRSR" id="PIRSR615527-1"/>
    </source>
</evidence>
<evidence type="ECO:0000313" key="10">
    <source>
        <dbReference type="EMBL" id="CAK72798.1"/>
    </source>
</evidence>
<feature type="signal peptide" evidence="9">
    <location>
        <begin position="1"/>
        <end position="18"/>
    </location>
</feature>
<dbReference type="InterPro" id="IPR011697">
    <property type="entry name" value="Peptidase_C26"/>
</dbReference>
<evidence type="ECO:0000256" key="1">
    <source>
        <dbReference type="ARBA" id="ARBA00004239"/>
    </source>
</evidence>
<keyword evidence="11" id="KW-1185">Reference proteome</keyword>
<dbReference type="Proteomes" id="UP000000600">
    <property type="component" value="Unassembled WGS sequence"/>
</dbReference>
<dbReference type="Gene3D" id="3.40.50.880">
    <property type="match status" value="1"/>
</dbReference>
<gene>
    <name evidence="10" type="ORF">GSPATT00009190001</name>
</gene>
<dbReference type="PANTHER" id="PTHR11315:SF0">
    <property type="entry name" value="FOLATE GAMMA-GLUTAMYL HYDROLASE"/>
    <property type="match status" value="1"/>
</dbReference>
<dbReference type="AlphaFoldDB" id="A0CPT1"/>
<dbReference type="KEGG" id="ptm:GSPATT00009190001"/>
<evidence type="ECO:0000313" key="11">
    <source>
        <dbReference type="Proteomes" id="UP000000600"/>
    </source>
</evidence>
<dbReference type="EC" id="3.4.19.9" evidence="3 8"/>
<dbReference type="InParanoid" id="A0CPT1"/>
<dbReference type="GeneID" id="5025980"/>
<evidence type="ECO:0000256" key="5">
    <source>
        <dbReference type="ARBA" id="ARBA00022729"/>
    </source>
</evidence>
<evidence type="ECO:0000256" key="3">
    <source>
        <dbReference type="ARBA" id="ARBA00012886"/>
    </source>
</evidence>
<dbReference type="GO" id="GO:0034722">
    <property type="term" value="F:gamma-glutamyl-peptidase activity"/>
    <property type="evidence" value="ECO:0000318"/>
    <property type="project" value="GO_Central"/>
</dbReference>
<dbReference type="EMBL" id="CT868130">
    <property type="protein sequence ID" value="CAK72798.1"/>
    <property type="molecule type" value="Genomic_DNA"/>
</dbReference>
<keyword evidence="4" id="KW-0964">Secreted</keyword>
<dbReference type="RefSeq" id="XP_001440195.1">
    <property type="nucleotide sequence ID" value="XM_001440158.2"/>
</dbReference>
<comment type="subcellular location">
    <subcellularLocation>
        <location evidence="1">Secreted</location>
        <location evidence="1">Extracellular space</location>
    </subcellularLocation>
</comment>
<evidence type="ECO:0000256" key="4">
    <source>
        <dbReference type="ARBA" id="ARBA00022525"/>
    </source>
</evidence>
<dbReference type="PANTHER" id="PTHR11315">
    <property type="entry name" value="PROTEASE FAMILY C26 GAMMA-GLUTAMYL HYDROLASE"/>
    <property type="match status" value="1"/>
</dbReference>
<dbReference type="OrthoDB" id="64220at2759"/>
<evidence type="ECO:0000256" key="8">
    <source>
        <dbReference type="PROSITE-ProRule" id="PRU00607"/>
    </source>
</evidence>
<evidence type="ECO:0000256" key="6">
    <source>
        <dbReference type="ARBA" id="ARBA00022801"/>
    </source>
</evidence>
<comment type="similarity">
    <text evidence="2">Belongs to the peptidase C26 family.</text>
</comment>
<dbReference type="Pfam" id="PF07722">
    <property type="entry name" value="Peptidase_C26"/>
    <property type="match status" value="1"/>
</dbReference>
<dbReference type="PROSITE" id="PS51273">
    <property type="entry name" value="GATASE_TYPE_1"/>
    <property type="match status" value="1"/>
</dbReference>
<sequence>MKIILFFVLLIGIHHSLNLNPVIGILTIPSDEDYQDYPSSQYSYIAASYVKYVESSGARVMPIPYEADEATLDKYFSQINGLLLTGGTLELETEQGPSKYLQTVTHLLNKVLKANQQGDTFPLFAICLGHQTLHFILSNKDYDVLTPASGMETVNKKLLFKDKYSTIFIDLKESIFKSIETKEQVYFNTDWAVLPSYYDTHSQLNDFFKIVALVKDSQEVVSIAAAEAREYPIFSLAFHPEKAAFEFKSQSKHNQESIQFGRNLINQFTQIARENSHILQDSNSTIFKNNPIQLSSASFVQIYFFKLGELGI</sequence>
<dbReference type="GO" id="GO:0005773">
    <property type="term" value="C:vacuole"/>
    <property type="evidence" value="ECO:0000318"/>
    <property type="project" value="GO_Central"/>
</dbReference>
<name>A0CPT1_PARTE</name>
<dbReference type="GO" id="GO:0046900">
    <property type="term" value="P:tetrahydrofolylpolyglutamate metabolic process"/>
    <property type="evidence" value="ECO:0000318"/>
    <property type="project" value="GO_Central"/>
</dbReference>
<keyword evidence="5 9" id="KW-0732">Signal</keyword>
<evidence type="ECO:0000256" key="9">
    <source>
        <dbReference type="SAM" id="SignalP"/>
    </source>
</evidence>
<dbReference type="eggNOG" id="KOG1559">
    <property type="taxonomic scope" value="Eukaryota"/>
</dbReference>
<protein>
    <recommendedName>
        <fullName evidence="3 8">folate gamma-glutamyl hydrolase</fullName>
        <ecNumber evidence="3 8">3.4.19.9</ecNumber>
    </recommendedName>
</protein>
<dbReference type="PROSITE" id="PS51275">
    <property type="entry name" value="PEPTIDASE_C26_GGH"/>
    <property type="match status" value="1"/>
</dbReference>
<accession>A0CPT1</accession>
<reference evidence="10 11" key="1">
    <citation type="journal article" date="2006" name="Nature">
        <title>Global trends of whole-genome duplications revealed by the ciliate Paramecium tetraurelia.</title>
        <authorList>
            <consortium name="Genoscope"/>
            <person name="Aury J.-M."/>
            <person name="Jaillon O."/>
            <person name="Duret L."/>
            <person name="Noel B."/>
            <person name="Jubin C."/>
            <person name="Porcel B.M."/>
            <person name="Segurens B."/>
            <person name="Daubin V."/>
            <person name="Anthouard V."/>
            <person name="Aiach N."/>
            <person name="Arnaiz O."/>
            <person name="Billaut A."/>
            <person name="Beisson J."/>
            <person name="Blanc I."/>
            <person name="Bouhouche K."/>
            <person name="Camara F."/>
            <person name="Duharcourt S."/>
            <person name="Guigo R."/>
            <person name="Gogendeau D."/>
            <person name="Katinka M."/>
            <person name="Keller A.-M."/>
            <person name="Kissmehl R."/>
            <person name="Klotz C."/>
            <person name="Koll F."/>
            <person name="Le Moue A."/>
            <person name="Lepere C."/>
            <person name="Malinsky S."/>
            <person name="Nowacki M."/>
            <person name="Nowak J.K."/>
            <person name="Plattner H."/>
            <person name="Poulain J."/>
            <person name="Ruiz F."/>
            <person name="Serrano V."/>
            <person name="Zagulski M."/>
            <person name="Dessen P."/>
            <person name="Betermier M."/>
            <person name="Weissenbach J."/>
            <person name="Scarpelli C."/>
            <person name="Schachter V."/>
            <person name="Sperling L."/>
            <person name="Meyer E."/>
            <person name="Cohen J."/>
            <person name="Wincker P."/>
        </authorList>
    </citation>
    <scope>NUCLEOTIDE SEQUENCE [LARGE SCALE GENOMIC DNA]</scope>
    <source>
        <strain evidence="10 11">Stock d4-2</strain>
    </source>
</reference>
<proteinExistence type="inferred from homology"/>
<feature type="active site" description="Proton donor" evidence="7">
    <location>
        <position position="239"/>
    </location>
</feature>
<dbReference type="HOGENOM" id="CLU_058704_1_0_1"/>
<feature type="active site" evidence="8">
    <location>
        <position position="239"/>
    </location>
</feature>
<dbReference type="STRING" id="5888.A0CPT1"/>